<dbReference type="EMBL" id="LK391969">
    <property type="protein sequence ID" value="CEF25542.1"/>
    <property type="molecule type" value="Genomic_DNA"/>
</dbReference>
<dbReference type="PATRIC" id="fig|1461581.3.peg.441"/>
<evidence type="ECO:0000313" key="2">
    <source>
        <dbReference type="EMBL" id="CEA01535.1"/>
    </source>
</evidence>
<dbReference type="EMBL" id="LM997413">
    <property type="protein sequence ID" value="CEA01535.1"/>
    <property type="molecule type" value="Genomic_DNA"/>
</dbReference>
<feature type="compositionally biased region" description="Basic and acidic residues" evidence="1">
    <location>
        <begin position="40"/>
        <end position="57"/>
    </location>
</feature>
<proteinExistence type="predicted"/>
<name>A0A078M5E2_9PSED</name>
<reference evidence="2" key="1">
    <citation type="submission" date="2014-07" db="EMBL/GenBank/DDBJ databases">
        <authorList>
            <person name="Urmite Genomes Urmite Genomes"/>
        </authorList>
    </citation>
    <scope>NUCLEOTIDE SEQUENCE</scope>
    <source>
        <strain evidence="2">12M76_air</strain>
    </source>
</reference>
<gene>
    <name evidence="2" type="ORF">BN1049_00449</name>
</gene>
<organism evidence="2">
    <name type="scientific">Pseudomonas saudimassiliensis</name>
    <dbReference type="NCBI Taxonomy" id="1461581"/>
    <lineage>
        <taxon>Bacteria</taxon>
        <taxon>Pseudomonadati</taxon>
        <taxon>Pseudomonadota</taxon>
        <taxon>Gammaproteobacteria</taxon>
        <taxon>Pseudomonadales</taxon>
        <taxon>Pseudomonadaceae</taxon>
        <taxon>Pseudomonas</taxon>
    </lineage>
</organism>
<dbReference type="RefSeq" id="WP_338052293.1">
    <property type="nucleotide sequence ID" value="NZ_LK391969.1"/>
</dbReference>
<accession>A0A078M5E2</accession>
<evidence type="ECO:0000256" key="1">
    <source>
        <dbReference type="SAM" id="MobiDB-lite"/>
    </source>
</evidence>
<dbReference type="PROSITE" id="PS51257">
    <property type="entry name" value="PROKAR_LIPOPROTEIN"/>
    <property type="match status" value="1"/>
</dbReference>
<protein>
    <recommendedName>
        <fullName evidence="3">Type VI secretion protein</fullName>
    </recommendedName>
</protein>
<sequence>MMRGSSVSTPVPPSRRRLASWLVLTTALWLTGCGANYKLSDGDYRPLGDPTAAERRP</sequence>
<evidence type="ECO:0008006" key="3">
    <source>
        <dbReference type="Google" id="ProtNLM"/>
    </source>
</evidence>
<dbReference type="AlphaFoldDB" id="A0A078M5E2"/>
<feature type="region of interest" description="Disordered" evidence="1">
    <location>
        <begin position="37"/>
        <end position="57"/>
    </location>
</feature>